<proteinExistence type="predicted"/>
<keyword evidence="2" id="KW-0167">Capsid protein</keyword>
<evidence type="ECO:0000259" key="5">
    <source>
        <dbReference type="Pfam" id="PF00073"/>
    </source>
</evidence>
<dbReference type="EMBL" id="BK063181">
    <property type="protein sequence ID" value="DBA56427.1"/>
    <property type="molecule type" value="Genomic_RNA"/>
</dbReference>
<evidence type="ECO:0000313" key="8">
    <source>
        <dbReference type="EMBL" id="DBA56427.1"/>
    </source>
</evidence>
<feature type="domain" description="Capsid protein VP4 dicistrovirus" evidence="7">
    <location>
        <begin position="277"/>
        <end position="324"/>
    </location>
</feature>
<dbReference type="Gene3D" id="2.60.120.20">
    <property type="match status" value="3"/>
</dbReference>
<reference evidence="8" key="1">
    <citation type="journal article" date="2024" name="Microb. Genom.">
        <title>The hidden RNA viruses in Blattodea (cockroach and termite).</title>
        <authorList>
            <person name="Fan J."/>
            <person name="Jiang S."/>
            <person name="Li W."/>
            <person name="Li J."/>
            <person name="Pang R."/>
            <person name="Wu H."/>
        </authorList>
    </citation>
    <scope>NUCLEOTIDE SEQUENCE</scope>
    <source>
        <strain evidence="8">A2</strain>
    </source>
</reference>
<evidence type="ECO:0000256" key="1">
    <source>
        <dbReference type="ARBA" id="ARBA00004328"/>
    </source>
</evidence>
<dbReference type="InterPro" id="IPR029053">
    <property type="entry name" value="Viral_coat"/>
</dbReference>
<evidence type="ECO:0000256" key="4">
    <source>
        <dbReference type="SAM" id="MobiDB-lite"/>
    </source>
</evidence>
<feature type="domain" description="Dicistrovirus capsid-polyprotein C-terminal" evidence="6">
    <location>
        <begin position="667"/>
        <end position="905"/>
    </location>
</feature>
<evidence type="ECO:0000259" key="7">
    <source>
        <dbReference type="Pfam" id="PF11492"/>
    </source>
</evidence>
<feature type="region of interest" description="Disordered" evidence="4">
    <location>
        <begin position="257"/>
        <end position="285"/>
    </location>
</feature>
<name>A0AAT9JNC7_9VIRU</name>
<dbReference type="InterPro" id="IPR024343">
    <property type="entry name" value="VP4_dicistrovir"/>
</dbReference>
<dbReference type="CDD" id="cd00205">
    <property type="entry name" value="rhv_like"/>
    <property type="match status" value="2"/>
</dbReference>
<dbReference type="Pfam" id="PF08762">
    <property type="entry name" value="CRPV_capsid"/>
    <property type="match status" value="1"/>
</dbReference>
<evidence type="ECO:0000259" key="6">
    <source>
        <dbReference type="Pfam" id="PF08762"/>
    </source>
</evidence>
<feature type="region of interest" description="Disordered" evidence="4">
    <location>
        <begin position="579"/>
        <end position="612"/>
    </location>
</feature>
<dbReference type="InterPro" id="IPR014872">
    <property type="entry name" value="Dicistrovirus_capsid-polyPr_C"/>
</dbReference>
<dbReference type="Gene3D" id="4.10.690.10">
    <property type="entry name" value="Cricket Paralysis Virus, Vp4, Chain D"/>
    <property type="match status" value="1"/>
</dbReference>
<dbReference type="InterPro" id="IPR033703">
    <property type="entry name" value="Rhv-like"/>
</dbReference>
<dbReference type="SUPFAM" id="SSF88633">
    <property type="entry name" value="Positive stranded ssRNA viruses"/>
    <property type="match status" value="3"/>
</dbReference>
<comment type="subcellular location">
    <subcellularLocation>
        <location evidence="1">Virion</location>
    </subcellularLocation>
</comment>
<evidence type="ECO:0000256" key="3">
    <source>
        <dbReference type="ARBA" id="ARBA00022844"/>
    </source>
</evidence>
<evidence type="ECO:0000256" key="2">
    <source>
        <dbReference type="ARBA" id="ARBA00022561"/>
    </source>
</evidence>
<protein>
    <recommendedName>
        <fullName evidence="9">Capsid polyprotein VP90</fullName>
    </recommendedName>
</protein>
<dbReference type="GO" id="GO:0019028">
    <property type="term" value="C:viral capsid"/>
    <property type="evidence" value="ECO:0007669"/>
    <property type="project" value="UniProtKB-KW"/>
</dbReference>
<feature type="domain" description="Picornavirus capsid" evidence="5">
    <location>
        <begin position="429"/>
        <end position="519"/>
    </location>
</feature>
<organism evidence="8">
    <name type="scientific">Reticulitermes speratus dicistrovirus</name>
    <dbReference type="NCBI Taxonomy" id="3032235"/>
    <lineage>
        <taxon>Viruses</taxon>
        <taxon>Riboviria</taxon>
        <taxon>Orthornavirae</taxon>
        <taxon>Pisuviricota</taxon>
        <taxon>Pisoniviricetes</taxon>
        <taxon>Picornavirales</taxon>
        <taxon>Dicistroviridae</taxon>
    </lineage>
</organism>
<dbReference type="GO" id="GO:0005198">
    <property type="term" value="F:structural molecule activity"/>
    <property type="evidence" value="ECO:0007669"/>
    <property type="project" value="InterPro"/>
</dbReference>
<dbReference type="Pfam" id="PF11492">
    <property type="entry name" value="Dicistro_VP4"/>
    <property type="match status" value="1"/>
</dbReference>
<accession>A0AAT9JNC7</accession>
<evidence type="ECO:0008006" key="9">
    <source>
        <dbReference type="Google" id="ProtNLM"/>
    </source>
</evidence>
<dbReference type="InterPro" id="IPR001676">
    <property type="entry name" value="Picornavirus_capsid"/>
</dbReference>
<keyword evidence="3" id="KW-0946">Virion</keyword>
<dbReference type="Pfam" id="PF00073">
    <property type="entry name" value="Rhv"/>
    <property type="match status" value="2"/>
</dbReference>
<sequence>MNLKNENSSVELGDRQLTDEQLQIVHFSSEGVTPSSLAVPDIVDLSTDILEMTTKEDRTHGITDFLSRPVVITSGAWAASQTAGSQLYTANFPESLISNSMYQDKLRGFVGLRATLVVKVQVNSQPFQQGRLMLQYIPYAQYMTNRVSLVNASLTGRSGCPRVDLDLSVGTEIEMRIPYVSPHMYYNMITGQGSFGTIYLVVYSQLRDQITGTGSVEYTVWAHFEDVDVQFPTGANVFTGSAPNENEIGRSKREIGDVDGEPITAQGGGTEAEQLKRNNSPSSGLGQISEGLSTLSRLPAIGNVFAKASWVAGNASNILKILGWSKPTSQGDVCESKLRTAMRMANYDGVDSSHKMALSSENQLETKSGLAGTSADEMELSHVLSVPNYWHRFTWATTDATGKELFTDYVTPMKIKPWSSTITDRFLATHLGFVSNTFGFWRGSLIYTFKFVKTQFHSGRLAISFIPYYYNSTISTGTPDLSRSQRVIVDLRTSTEVSFTVPYVSSRMWMYCIKPDASWLSTNSSLMYNCATGIVKVDVLNNLVAANNVYQSIDCIVEVAGGPDLEFAAPSSPSYIPYGGTFTSSRGERSVGKKKKKKETTDEDETVEPIDVSGSPALEELVKFDPTVLDAEAQVLGTDEAIARNDAQHGEHPQSINLERVKANWSPVAMCMGEKIMSIRQLIKRFGSWRTLDIKPTVAANGQTMVILPFTVNAPPTTVPGTASIISMLDYYYYIYAFWRGSVRIKMNIQSYSGTAPNLTYQTERSGVDWKMYCAAQDTLNAIVTSLNADGTPIQIVTLTNARKVGGCSQLYIDSHIEGLQEIEIPYYNVSHISPAYLVGATESPLSLANAYKGHVPPVAVLCEPLNTTADVTGTSMRTYRFMRAAGDDYSLMYLLGCPPLVNVSS</sequence>
<feature type="domain" description="Picornavirus capsid" evidence="5">
    <location>
        <begin position="81"/>
        <end position="192"/>
    </location>
</feature>